<dbReference type="EMBL" id="AYZE01000001">
    <property type="protein sequence ID" value="KRM92943.1"/>
    <property type="molecule type" value="Genomic_DNA"/>
</dbReference>
<comment type="caution">
    <text evidence="1">The sequence shown here is derived from an EMBL/GenBank/DDBJ whole genome shotgun (WGS) entry which is preliminary data.</text>
</comment>
<name>A0A0R2CMW0_9LACO</name>
<dbReference type="Proteomes" id="UP000051131">
    <property type="component" value="Unassembled WGS sequence"/>
</dbReference>
<dbReference type="STRING" id="1423729.FC80_GL000031"/>
<dbReference type="AlphaFoldDB" id="A0A0R2CMW0"/>
<reference evidence="1 2" key="1">
    <citation type="journal article" date="2015" name="Genome Announc.">
        <title>Expanding the biotechnology potential of lactobacilli through comparative genomics of 213 strains and associated genera.</title>
        <authorList>
            <person name="Sun Z."/>
            <person name="Harris H.M."/>
            <person name="McCann A."/>
            <person name="Guo C."/>
            <person name="Argimon S."/>
            <person name="Zhang W."/>
            <person name="Yang X."/>
            <person name="Jeffery I.B."/>
            <person name="Cooney J.C."/>
            <person name="Kagawa T.F."/>
            <person name="Liu W."/>
            <person name="Song Y."/>
            <person name="Salvetti E."/>
            <person name="Wrobel A."/>
            <person name="Rasinkangas P."/>
            <person name="Parkhill J."/>
            <person name="Rea M.C."/>
            <person name="O'Sullivan O."/>
            <person name="Ritari J."/>
            <person name="Douillard F.P."/>
            <person name="Paul Ross R."/>
            <person name="Yang R."/>
            <person name="Briner A.E."/>
            <person name="Felis G.E."/>
            <person name="de Vos W.M."/>
            <person name="Barrangou R."/>
            <person name="Klaenhammer T.R."/>
            <person name="Caufield P.W."/>
            <person name="Cui Y."/>
            <person name="Zhang H."/>
            <person name="O'Toole P.W."/>
        </authorList>
    </citation>
    <scope>NUCLEOTIDE SEQUENCE [LARGE SCALE GENOMIC DNA]</scope>
    <source>
        <strain evidence="1 2">DSM 21116</strain>
    </source>
</reference>
<protein>
    <submittedName>
        <fullName evidence="1">Uncharacterized protein</fullName>
    </submittedName>
</protein>
<proteinExistence type="predicted"/>
<dbReference type="PATRIC" id="fig|1423729.3.peg.31"/>
<organism evidence="1 2">
    <name type="scientific">Liquorilactobacillus cacaonum DSM 21116</name>
    <dbReference type="NCBI Taxonomy" id="1423729"/>
    <lineage>
        <taxon>Bacteria</taxon>
        <taxon>Bacillati</taxon>
        <taxon>Bacillota</taxon>
        <taxon>Bacilli</taxon>
        <taxon>Lactobacillales</taxon>
        <taxon>Lactobacillaceae</taxon>
        <taxon>Liquorilactobacillus</taxon>
    </lineage>
</organism>
<sequence length="135" mass="16078">MKVMKISGVVNEEKVFERYYGEYTVKLWYYPEIFDLLENCQDPENFKTISSTLNIKFALARYRKILKDIPCLTSVTSDSKDSNEKREIIKKIDRLEEIISILVVFENKISKNPELHEQVKKIRNDILNIDECYYI</sequence>
<keyword evidence="2" id="KW-1185">Reference proteome</keyword>
<accession>A0A0R2CMW0</accession>
<gene>
    <name evidence="1" type="ORF">FC80_GL000031</name>
</gene>
<evidence type="ECO:0000313" key="2">
    <source>
        <dbReference type="Proteomes" id="UP000051131"/>
    </source>
</evidence>
<evidence type="ECO:0000313" key="1">
    <source>
        <dbReference type="EMBL" id="KRM92943.1"/>
    </source>
</evidence>